<gene>
    <name evidence="1" type="ORF">QAD02_011289</name>
</gene>
<evidence type="ECO:0000313" key="1">
    <source>
        <dbReference type="EMBL" id="KAJ8675503.1"/>
    </source>
</evidence>
<name>A0ACC2NWC1_9HYME</name>
<sequence>MEFDENLECDKMIKEEDDSQSRDENQKLSSNMLLLKLKMSKVDSLIQQYSDKMKENDILTEQITSLKEEKKKVADKYNQAQEKVTRLELTLADDKKALQMLKKDNRSQGIKLDENDKRMGQLQSRISELELLKSTAEEKIKVLEKEVKSAKSKPAVKKPSVKHQGSQTIDLPKQDVPKVIKSPEVKHSSTNTTESLNKVQEPFPFYCSKCKHNIEPAPVEQILQTMSVCPPLIPENISPPVSPHFNNLDATQHFPTKIDNPPVRNQYNSAEFSHLNLERPFTHPLTQNQSSFMEFDRLNKKVEKLEKLIKKKHKQKNCCHQNCCSSKDINLTLNIPRQENSQNRTNFVKRKFVNVNVSPKKKLKSKSNIQKSQKKTDWNIEDSGKTIKRKSNIPDSQVASSKKRRLTSQQKIDLFKSTEIDPVNETNSSDGQTDILDRGQSSTPPEQDQPPVHPRTISIGPLKQKTLIRKSAPFKSLDVTSQQSNTRPKMQNNQTDTGKSASNQIPSEKKILQSCSEKQSIYCVKDRQSVTSRNGDLSVKSTTVDLEVHQGTLPSETLPVERKTSSEKRSINTAKGRQLVTSKDEDLSIKSPTLDIKVHPKAIPSKTLLVEEKASNVSRKEDMVRDSVSKEMVPSELAGLKQVTLTILPLVNNSIKSIHSQDDGYLTSKENPSGQDTRSSFKSLHKDTLPVPDENPSMSKEVLESEASQIEDASMEQNFRASSPISSKLNDSPSDNLAIAGKATSDELETADSILRKTPSRRGRKRISRVVSQRQTRAKSSTPKDSVKTDDEIDSVLSSSAPLVLETDISEKKPLNEEQSPTRMLRSRGSRILPVRSLPLRSTNPRKNMRSDEDCTLITELSPSVKKPRVYPSRRRGNSSTMTSPEVPPESKSVSEKNEVQTPNLPRESTPDKTMLDLDTNTDHNPLDTLLQIDLTSEKSFPNVESTLPHSASLQSGDGIGENHESFLSHTSNTSYEDVKNADLESESVEAINMYAQDTSTKIGDSPIGDSPESPPEIESIEESSNVSEKIEIADQNIEPSEQSSNDEKKNEIPTHGVASIEESSNVFETSQRLDMNGSQDEDKLEIQEQTNSNKKKKGPKKKANKNQRKNSRSQSLHEETTLVDEESPDPSQKSSMLIDETNSCLSKSGVVIELNNFISSQNDPSQKKKRRLNQKVLKKIENNLHEEIFSITEAEEWTSEINQKVVQKFVSSQDIKFPAHCIVEHIAEKLTEDEDIDKSHTPPAPLMTRTEQQIVTLIVEIDKVRPDFIDLVSVGIQFKLFRLNAAPQKETVVERLSRVFVVLSKIKKDREKVRMFICDAFYCLKMRAVNVLYVALQSWPEVLPKYDSNRKDIVLKTIIHSVMTMTSKLPYNRLISLRKLMSAWYGYPNVEYNKETFKQEILESLQENAPGANTAVLLFCKKNNPSWSLENIIWPLKQMIVSQIHPDPYEAFCLLGNLLRSFPPKEYDTSIIEIIDQLCEILDAQVSADLQEGIVACLLSLTKYKFDRIARSVIKWECKELRPVTKEKLKSLFRCHNAAWWSKFVSKNFPCKQETSEKLSL</sequence>
<proteinExistence type="predicted"/>
<dbReference type="EMBL" id="CM056742">
    <property type="protein sequence ID" value="KAJ8675503.1"/>
    <property type="molecule type" value="Genomic_DNA"/>
</dbReference>
<dbReference type="Proteomes" id="UP001239111">
    <property type="component" value="Chromosome 2"/>
</dbReference>
<keyword evidence="2" id="KW-1185">Reference proteome</keyword>
<reference evidence="1" key="1">
    <citation type="submission" date="2023-04" db="EMBL/GenBank/DDBJ databases">
        <title>A chromosome-level genome assembly of the parasitoid wasp Eretmocerus hayati.</title>
        <authorList>
            <person name="Zhong Y."/>
            <person name="Liu S."/>
            <person name="Liu Y."/>
        </authorList>
    </citation>
    <scope>NUCLEOTIDE SEQUENCE</scope>
    <source>
        <strain evidence="1">ZJU_SS_LIU_2023</strain>
    </source>
</reference>
<organism evidence="1 2">
    <name type="scientific">Eretmocerus hayati</name>
    <dbReference type="NCBI Taxonomy" id="131215"/>
    <lineage>
        <taxon>Eukaryota</taxon>
        <taxon>Metazoa</taxon>
        <taxon>Ecdysozoa</taxon>
        <taxon>Arthropoda</taxon>
        <taxon>Hexapoda</taxon>
        <taxon>Insecta</taxon>
        <taxon>Pterygota</taxon>
        <taxon>Neoptera</taxon>
        <taxon>Endopterygota</taxon>
        <taxon>Hymenoptera</taxon>
        <taxon>Apocrita</taxon>
        <taxon>Proctotrupomorpha</taxon>
        <taxon>Chalcidoidea</taxon>
        <taxon>Aphelinidae</taxon>
        <taxon>Aphelininae</taxon>
        <taxon>Eretmocerus</taxon>
    </lineage>
</organism>
<protein>
    <submittedName>
        <fullName evidence="1">Uncharacterized protein</fullName>
    </submittedName>
</protein>
<accession>A0ACC2NWC1</accession>
<evidence type="ECO:0000313" key="2">
    <source>
        <dbReference type="Proteomes" id="UP001239111"/>
    </source>
</evidence>
<comment type="caution">
    <text evidence="1">The sequence shown here is derived from an EMBL/GenBank/DDBJ whole genome shotgun (WGS) entry which is preliminary data.</text>
</comment>